<dbReference type="InterPro" id="IPR000160">
    <property type="entry name" value="GGDEF_dom"/>
</dbReference>
<dbReference type="Gene3D" id="3.30.70.270">
    <property type="match status" value="1"/>
</dbReference>
<dbReference type="AlphaFoldDB" id="A0A239A5X7"/>
<proteinExistence type="predicted"/>
<dbReference type="SMART" id="SM00267">
    <property type="entry name" value="GGDEF"/>
    <property type="match status" value="1"/>
</dbReference>
<dbReference type="SUPFAM" id="SSF55073">
    <property type="entry name" value="Nucleotide cyclase"/>
    <property type="match status" value="1"/>
</dbReference>
<keyword evidence="6" id="KW-1185">Reference proteome</keyword>
<feature type="domain" description="GGDEF" evidence="4">
    <location>
        <begin position="222"/>
        <end position="354"/>
    </location>
</feature>
<dbReference type="InterPro" id="IPR050469">
    <property type="entry name" value="Diguanylate_Cyclase"/>
</dbReference>
<accession>A0A239A5X7</accession>
<dbReference type="PROSITE" id="PS50887">
    <property type="entry name" value="GGDEF"/>
    <property type="match status" value="1"/>
</dbReference>
<dbReference type="InterPro" id="IPR029787">
    <property type="entry name" value="Nucleotide_cyclase"/>
</dbReference>
<name>A0A239A5X7_9BACT</name>
<dbReference type="InterPro" id="IPR043128">
    <property type="entry name" value="Rev_trsase/Diguanyl_cyclase"/>
</dbReference>
<dbReference type="PANTHER" id="PTHR45138:SF9">
    <property type="entry name" value="DIGUANYLATE CYCLASE DGCM-RELATED"/>
    <property type="match status" value="1"/>
</dbReference>
<comment type="catalytic activity">
    <reaction evidence="2">
        <text>2 GTP = 3',3'-c-di-GMP + 2 diphosphate</text>
        <dbReference type="Rhea" id="RHEA:24898"/>
        <dbReference type="ChEBI" id="CHEBI:33019"/>
        <dbReference type="ChEBI" id="CHEBI:37565"/>
        <dbReference type="ChEBI" id="CHEBI:58805"/>
        <dbReference type="EC" id="2.7.7.65"/>
    </reaction>
</comment>
<dbReference type="OrthoDB" id="9805474at2"/>
<evidence type="ECO:0000256" key="1">
    <source>
        <dbReference type="ARBA" id="ARBA00012528"/>
    </source>
</evidence>
<feature type="coiled-coil region" evidence="3">
    <location>
        <begin position="106"/>
        <end position="137"/>
    </location>
</feature>
<dbReference type="GO" id="GO:0052621">
    <property type="term" value="F:diguanylate cyclase activity"/>
    <property type="evidence" value="ECO:0007669"/>
    <property type="project" value="UniProtKB-EC"/>
</dbReference>
<dbReference type="Pfam" id="PF00990">
    <property type="entry name" value="GGDEF"/>
    <property type="match status" value="1"/>
</dbReference>
<evidence type="ECO:0000256" key="3">
    <source>
        <dbReference type="SAM" id="Coils"/>
    </source>
</evidence>
<dbReference type="RefSeq" id="WP_089323639.1">
    <property type="nucleotide sequence ID" value="NZ_FZOB01000015.1"/>
</dbReference>
<evidence type="ECO:0000313" key="6">
    <source>
        <dbReference type="Proteomes" id="UP000198405"/>
    </source>
</evidence>
<evidence type="ECO:0000256" key="2">
    <source>
        <dbReference type="ARBA" id="ARBA00034247"/>
    </source>
</evidence>
<protein>
    <recommendedName>
        <fullName evidence="1">diguanylate cyclase</fullName>
        <ecNumber evidence="1">2.7.7.65</ecNumber>
    </recommendedName>
</protein>
<evidence type="ECO:0000313" key="5">
    <source>
        <dbReference type="EMBL" id="SNR90488.1"/>
    </source>
</evidence>
<keyword evidence="3" id="KW-0175">Coiled coil</keyword>
<dbReference type="EMBL" id="FZOB01000015">
    <property type="protein sequence ID" value="SNR90488.1"/>
    <property type="molecule type" value="Genomic_DNA"/>
</dbReference>
<evidence type="ECO:0000259" key="4">
    <source>
        <dbReference type="PROSITE" id="PS50887"/>
    </source>
</evidence>
<dbReference type="NCBIfam" id="TIGR00254">
    <property type="entry name" value="GGDEF"/>
    <property type="match status" value="1"/>
</dbReference>
<organism evidence="5 6">
    <name type="scientific">Desulfurobacterium atlanticum</name>
    <dbReference type="NCBI Taxonomy" id="240169"/>
    <lineage>
        <taxon>Bacteria</taxon>
        <taxon>Pseudomonadati</taxon>
        <taxon>Aquificota</taxon>
        <taxon>Aquificia</taxon>
        <taxon>Desulfurobacteriales</taxon>
        <taxon>Desulfurobacteriaceae</taxon>
        <taxon>Desulfurobacterium</taxon>
    </lineage>
</organism>
<sequence length="359" mass="41332">MSKERISCKLMEKINNGEPLTSKDFQNITAIAKEEIKFLSRNNIPLTPFNYYMWFEIFCYIYESGKEYSDPEIIGLFKEKYPDEDIIKETILKINKADREIVSKIASEIEKELSEVLKSLENHNKLLEKKSREFKKTIETADTKGIKLLLESVLKNIEEIKKQNCSLKEKLQESKAQVEKLSEKLKETEKNALIEFLTSIATKSSFEKVLKDIFRDYRERNYPFAVLMIKIDNFPNLVKEYSKEITDTILDEIARKLKKLLRANDVICYYDDGIFGIIVPGTTFGHAIRIGERIRKSVEELIIKVGESGFKTTVSVGISVARSDMHEDEIIDRALKAVELSEKAGGNTVKTDLDVELES</sequence>
<dbReference type="Proteomes" id="UP000198405">
    <property type="component" value="Unassembled WGS sequence"/>
</dbReference>
<reference evidence="6" key="1">
    <citation type="submission" date="2017-06" db="EMBL/GenBank/DDBJ databases">
        <authorList>
            <person name="Varghese N."/>
            <person name="Submissions S."/>
        </authorList>
    </citation>
    <scope>NUCLEOTIDE SEQUENCE [LARGE SCALE GENOMIC DNA]</scope>
    <source>
        <strain evidence="6">DSM 15668</strain>
    </source>
</reference>
<gene>
    <name evidence="5" type="ORF">SAMN06265340_11519</name>
</gene>
<dbReference type="EC" id="2.7.7.65" evidence="1"/>
<dbReference type="PANTHER" id="PTHR45138">
    <property type="entry name" value="REGULATORY COMPONENTS OF SENSORY TRANSDUCTION SYSTEM"/>
    <property type="match status" value="1"/>
</dbReference>
<dbReference type="CDD" id="cd01949">
    <property type="entry name" value="GGDEF"/>
    <property type="match status" value="1"/>
</dbReference>